<organism evidence="4 5">
    <name type="scientific">Diabrotica balteata</name>
    <name type="common">Banded cucumber beetle</name>
    <dbReference type="NCBI Taxonomy" id="107213"/>
    <lineage>
        <taxon>Eukaryota</taxon>
        <taxon>Metazoa</taxon>
        <taxon>Ecdysozoa</taxon>
        <taxon>Arthropoda</taxon>
        <taxon>Hexapoda</taxon>
        <taxon>Insecta</taxon>
        <taxon>Pterygota</taxon>
        <taxon>Neoptera</taxon>
        <taxon>Endopterygota</taxon>
        <taxon>Coleoptera</taxon>
        <taxon>Polyphaga</taxon>
        <taxon>Cucujiformia</taxon>
        <taxon>Chrysomeloidea</taxon>
        <taxon>Chrysomelidae</taxon>
        <taxon>Galerucinae</taxon>
        <taxon>Diabroticina</taxon>
        <taxon>Diabroticites</taxon>
        <taxon>Diabrotica</taxon>
    </lineage>
</organism>
<reference evidence="4" key="1">
    <citation type="submission" date="2022-01" db="EMBL/GenBank/DDBJ databases">
        <authorList>
            <person name="King R."/>
        </authorList>
    </citation>
    <scope>NUCLEOTIDE SEQUENCE</scope>
</reference>
<keyword evidence="1 2" id="KW-0193">Cuticle</keyword>
<evidence type="ECO:0000256" key="3">
    <source>
        <dbReference type="SAM" id="SignalP"/>
    </source>
</evidence>
<dbReference type="PRINTS" id="PR00947">
    <property type="entry name" value="CUTICLE"/>
</dbReference>
<dbReference type="InterPro" id="IPR000618">
    <property type="entry name" value="Insect_cuticle"/>
</dbReference>
<sequence length="188" mass="19921">MFAKIFIAVCMIASVHCGAISYISGGLHLEDDHGISDYGHGISLASHAIAAPIAIAKPVAIAKETVVDYSAPAHYEFKYGVEDAHTGDKKQQSEVRVGDSVKGEYSLAEPDGTIRVVKYTADPHNGFNAVVSRIGKAVHPQVVHKVVQPVVAKTLVAAPVYTKALVSAPLVTKTLVSHDLGLDLDGYH</sequence>
<keyword evidence="3" id="KW-0732">Signal</keyword>
<evidence type="ECO:0000256" key="1">
    <source>
        <dbReference type="ARBA" id="ARBA00022460"/>
    </source>
</evidence>
<keyword evidence="5" id="KW-1185">Reference proteome</keyword>
<evidence type="ECO:0000313" key="5">
    <source>
        <dbReference type="Proteomes" id="UP001153709"/>
    </source>
</evidence>
<dbReference type="Pfam" id="PF00379">
    <property type="entry name" value="Chitin_bind_4"/>
    <property type="match status" value="1"/>
</dbReference>
<protein>
    <submittedName>
        <fullName evidence="4">Uncharacterized protein</fullName>
    </submittedName>
</protein>
<dbReference type="GO" id="GO:0005615">
    <property type="term" value="C:extracellular space"/>
    <property type="evidence" value="ECO:0007669"/>
    <property type="project" value="TreeGrafter"/>
</dbReference>
<dbReference type="AlphaFoldDB" id="A0A9N9TA76"/>
<dbReference type="PROSITE" id="PS00233">
    <property type="entry name" value="CHIT_BIND_RR_1"/>
    <property type="match status" value="1"/>
</dbReference>
<feature type="chain" id="PRO_5040297153" evidence="3">
    <location>
        <begin position="18"/>
        <end position="188"/>
    </location>
</feature>
<dbReference type="PANTHER" id="PTHR12236:SF75">
    <property type="entry name" value="CUTICULAR PROTEIN 62BB, ISOFORM A"/>
    <property type="match status" value="1"/>
</dbReference>
<feature type="signal peptide" evidence="3">
    <location>
        <begin position="1"/>
        <end position="17"/>
    </location>
</feature>
<evidence type="ECO:0000313" key="4">
    <source>
        <dbReference type="EMBL" id="CAG9839005.1"/>
    </source>
</evidence>
<dbReference type="OrthoDB" id="6382835at2759"/>
<dbReference type="GO" id="GO:0042302">
    <property type="term" value="F:structural constituent of cuticle"/>
    <property type="evidence" value="ECO:0007669"/>
    <property type="project" value="UniProtKB-UniRule"/>
</dbReference>
<evidence type="ECO:0000256" key="2">
    <source>
        <dbReference type="PROSITE-ProRule" id="PRU00497"/>
    </source>
</evidence>
<gene>
    <name evidence="4" type="ORF">DIABBA_LOCUS11814</name>
</gene>
<dbReference type="InterPro" id="IPR031311">
    <property type="entry name" value="CHIT_BIND_RR_consensus"/>
</dbReference>
<dbReference type="EMBL" id="OU898283">
    <property type="protein sequence ID" value="CAG9839005.1"/>
    <property type="molecule type" value="Genomic_DNA"/>
</dbReference>
<dbReference type="PANTHER" id="PTHR12236">
    <property type="entry name" value="STRUCTURAL CONTITUENT OF CUTICLE"/>
    <property type="match status" value="1"/>
</dbReference>
<dbReference type="GO" id="GO:0031012">
    <property type="term" value="C:extracellular matrix"/>
    <property type="evidence" value="ECO:0007669"/>
    <property type="project" value="TreeGrafter"/>
</dbReference>
<dbReference type="Proteomes" id="UP001153709">
    <property type="component" value="Chromosome 8"/>
</dbReference>
<dbReference type="PROSITE" id="PS51155">
    <property type="entry name" value="CHIT_BIND_RR_2"/>
    <property type="match status" value="1"/>
</dbReference>
<accession>A0A9N9TA76</accession>
<proteinExistence type="predicted"/>
<dbReference type="InterPro" id="IPR051217">
    <property type="entry name" value="Insect_Cuticle_Struc_Prot"/>
</dbReference>
<name>A0A9N9TA76_DIABA</name>